<keyword evidence="8" id="KW-0677">Repeat</keyword>
<keyword evidence="13" id="KW-0445">Lipid transport</keyword>
<feature type="transmembrane region" description="Helical" evidence="37">
    <location>
        <begin position="675"/>
        <end position="694"/>
    </location>
</feature>
<evidence type="ECO:0000256" key="7">
    <source>
        <dbReference type="ARBA" id="ARBA00022692"/>
    </source>
</evidence>
<evidence type="ECO:0000256" key="13">
    <source>
        <dbReference type="ARBA" id="ARBA00023055"/>
    </source>
</evidence>
<dbReference type="FunFam" id="3.40.50.300:FF:000973">
    <property type="entry name" value="Multidrug resistance-associated protein 4"/>
    <property type="match status" value="1"/>
</dbReference>
<dbReference type="PANTHER" id="PTHR24223">
    <property type="entry name" value="ATP-BINDING CASSETTE SUB-FAMILY C"/>
    <property type="match status" value="1"/>
</dbReference>
<dbReference type="AlphaFoldDB" id="A0A8C5AUE0"/>
<evidence type="ECO:0000256" key="30">
    <source>
        <dbReference type="ARBA" id="ARBA00051624"/>
    </source>
</evidence>
<evidence type="ECO:0000256" key="2">
    <source>
        <dbReference type="ARBA" id="ARBA00004424"/>
    </source>
</evidence>
<dbReference type="CDD" id="cd03250">
    <property type="entry name" value="ABCC_MRP_domain1"/>
    <property type="match status" value="1"/>
</dbReference>
<evidence type="ECO:0000256" key="14">
    <source>
        <dbReference type="ARBA" id="ARBA00023136"/>
    </source>
</evidence>
<feature type="domain" description="ABC transmembrane type-1" evidence="39">
    <location>
        <begin position="1"/>
        <end position="272"/>
    </location>
</feature>
<evidence type="ECO:0000256" key="6">
    <source>
        <dbReference type="ARBA" id="ARBA00022475"/>
    </source>
</evidence>
<dbReference type="GO" id="GO:0006869">
    <property type="term" value="P:lipid transport"/>
    <property type="evidence" value="ECO:0007669"/>
    <property type="project" value="UniProtKB-KW"/>
</dbReference>
<dbReference type="Pfam" id="PF00005">
    <property type="entry name" value="ABC_tran"/>
    <property type="match status" value="2"/>
</dbReference>
<accession>A0A8C5AUE0</accession>
<comment type="catalytic activity">
    <reaction evidence="24">
        <text>prostaglandin E1(in) + ATP + H2O = prostaglandin E1(out) + ADP + phosphate + H(+)</text>
        <dbReference type="Rhea" id="RHEA:66392"/>
        <dbReference type="ChEBI" id="CHEBI:15377"/>
        <dbReference type="ChEBI" id="CHEBI:15378"/>
        <dbReference type="ChEBI" id="CHEBI:30616"/>
        <dbReference type="ChEBI" id="CHEBI:43474"/>
        <dbReference type="ChEBI" id="CHEBI:57397"/>
        <dbReference type="ChEBI" id="CHEBI:456216"/>
    </reaction>
    <physiologicalReaction direction="left-to-right" evidence="24">
        <dbReference type="Rhea" id="RHEA:66393"/>
    </physiologicalReaction>
</comment>
<comment type="catalytic activity">
    <reaction evidence="16">
        <text>ATP + H2O + xenobioticSide 1 = ADP + phosphate + xenobioticSide 2.</text>
        <dbReference type="EC" id="7.6.2.2"/>
    </reaction>
</comment>
<comment type="catalytic activity">
    <reaction evidence="33">
        <text>glycodeoxycholate(in) + glutathione(in) + ATP + H2O = glycodeoxycholate(out) + glutathione(out) + ADP + phosphate + H(+)</text>
        <dbReference type="Rhea" id="RHEA:66380"/>
        <dbReference type="ChEBI" id="CHEBI:15377"/>
        <dbReference type="ChEBI" id="CHEBI:15378"/>
        <dbReference type="ChEBI" id="CHEBI:30616"/>
        <dbReference type="ChEBI" id="CHEBI:43474"/>
        <dbReference type="ChEBI" id="CHEBI:57925"/>
        <dbReference type="ChEBI" id="CHEBI:82982"/>
        <dbReference type="ChEBI" id="CHEBI:456216"/>
    </reaction>
    <physiologicalReaction direction="left-to-right" evidence="33">
        <dbReference type="Rhea" id="RHEA:66381"/>
    </physiologicalReaction>
</comment>
<dbReference type="GO" id="GO:0015431">
    <property type="term" value="F:ABC-type glutathione S-conjugate transporter activity"/>
    <property type="evidence" value="ECO:0007669"/>
    <property type="project" value="UniProtKB-EC"/>
</dbReference>
<keyword evidence="14 37" id="KW-0472">Membrane</keyword>
<dbReference type="FunFam" id="1.20.1560.10:FF:000027">
    <property type="entry name" value="ATP-binding cassette subfamily C member 4"/>
    <property type="match status" value="1"/>
</dbReference>
<organism evidence="40 41">
    <name type="scientific">Gadus morhua</name>
    <name type="common">Atlantic cod</name>
    <dbReference type="NCBI Taxonomy" id="8049"/>
    <lineage>
        <taxon>Eukaryota</taxon>
        <taxon>Metazoa</taxon>
        <taxon>Chordata</taxon>
        <taxon>Craniata</taxon>
        <taxon>Vertebrata</taxon>
        <taxon>Euteleostomi</taxon>
        <taxon>Actinopterygii</taxon>
        <taxon>Neopterygii</taxon>
        <taxon>Teleostei</taxon>
        <taxon>Neoteleostei</taxon>
        <taxon>Acanthomorphata</taxon>
        <taxon>Zeiogadaria</taxon>
        <taxon>Gadariae</taxon>
        <taxon>Gadiformes</taxon>
        <taxon>Gadoidei</taxon>
        <taxon>Gadidae</taxon>
        <taxon>Gadus</taxon>
    </lineage>
</organism>
<evidence type="ECO:0000256" key="37">
    <source>
        <dbReference type="SAM" id="Phobius"/>
    </source>
</evidence>
<evidence type="ECO:0000256" key="8">
    <source>
        <dbReference type="ARBA" id="ARBA00022737"/>
    </source>
</evidence>
<reference evidence="40" key="1">
    <citation type="submission" date="2025-08" db="UniProtKB">
        <authorList>
            <consortium name="Ensembl"/>
        </authorList>
    </citation>
    <scope>IDENTIFICATION</scope>
</reference>
<comment type="catalytic activity">
    <reaction evidence="32">
        <text>glycocholate(in) + glutathione(in) + ATP + H2O = glycocholate(out) + glutathione(out) + ADP + phosphate + H(+)</text>
        <dbReference type="Rhea" id="RHEA:66400"/>
        <dbReference type="ChEBI" id="CHEBI:15377"/>
        <dbReference type="ChEBI" id="CHEBI:15378"/>
        <dbReference type="ChEBI" id="CHEBI:29746"/>
        <dbReference type="ChEBI" id="CHEBI:30616"/>
        <dbReference type="ChEBI" id="CHEBI:43474"/>
        <dbReference type="ChEBI" id="CHEBI:57925"/>
        <dbReference type="ChEBI" id="CHEBI:456216"/>
    </reaction>
    <physiologicalReaction direction="left-to-right" evidence="32">
        <dbReference type="Rhea" id="RHEA:66401"/>
    </physiologicalReaction>
</comment>
<name>A0A8C5AUE0_GADMO</name>
<evidence type="ECO:0000256" key="12">
    <source>
        <dbReference type="ARBA" id="ARBA00022989"/>
    </source>
</evidence>
<dbReference type="InterPro" id="IPR017871">
    <property type="entry name" value="ABC_transporter-like_CS"/>
</dbReference>
<comment type="catalytic activity">
    <reaction evidence="27">
        <text>prostaglandin E2(in) + ATP + H2O = prostaglandin E2(out) + ADP + phosphate + H(+)</text>
        <dbReference type="Rhea" id="RHEA:66388"/>
        <dbReference type="ChEBI" id="CHEBI:15377"/>
        <dbReference type="ChEBI" id="CHEBI:15378"/>
        <dbReference type="ChEBI" id="CHEBI:30616"/>
        <dbReference type="ChEBI" id="CHEBI:43474"/>
        <dbReference type="ChEBI" id="CHEBI:456216"/>
        <dbReference type="ChEBI" id="CHEBI:606564"/>
    </reaction>
    <physiologicalReaction direction="left-to-right" evidence="27">
        <dbReference type="Rhea" id="RHEA:66389"/>
    </physiologicalReaction>
</comment>
<dbReference type="EC" id="7.6.2.2" evidence="4"/>
<evidence type="ECO:0000256" key="19">
    <source>
        <dbReference type="ARBA" id="ARBA00047576"/>
    </source>
</evidence>
<comment type="catalytic activity">
    <reaction evidence="25">
        <text>cholate(in) + glutathione(in) + ATP + H2O = cholate(out) + glutathione(out) + ADP + phosphate + H(+)</text>
        <dbReference type="Rhea" id="RHEA:66396"/>
        <dbReference type="ChEBI" id="CHEBI:15377"/>
        <dbReference type="ChEBI" id="CHEBI:15378"/>
        <dbReference type="ChEBI" id="CHEBI:29747"/>
        <dbReference type="ChEBI" id="CHEBI:30616"/>
        <dbReference type="ChEBI" id="CHEBI:43474"/>
        <dbReference type="ChEBI" id="CHEBI:57925"/>
        <dbReference type="ChEBI" id="CHEBI:456216"/>
    </reaction>
    <physiologicalReaction direction="left-to-right" evidence="25">
        <dbReference type="Rhea" id="RHEA:66397"/>
    </physiologicalReaction>
</comment>
<dbReference type="Pfam" id="PF00664">
    <property type="entry name" value="ABC_membrane"/>
    <property type="match status" value="2"/>
</dbReference>
<dbReference type="CDD" id="cd03244">
    <property type="entry name" value="ABCC_MRP_domain2"/>
    <property type="match status" value="1"/>
</dbReference>
<evidence type="ECO:0000256" key="10">
    <source>
        <dbReference type="ARBA" id="ARBA00022840"/>
    </source>
</evidence>
<dbReference type="FunFam" id="3.40.50.300:FF:000163">
    <property type="entry name" value="Multidrug resistance-associated protein member 4"/>
    <property type="match status" value="1"/>
</dbReference>
<feature type="transmembrane region" description="Helical" evidence="37">
    <location>
        <begin position="222"/>
        <end position="243"/>
    </location>
</feature>
<feature type="transmembrane region" description="Helical" evidence="37">
    <location>
        <begin position="651"/>
        <end position="669"/>
    </location>
</feature>
<comment type="catalytic activity">
    <reaction evidence="30">
        <text>glycochenodeoxycholate(in) + glutathione(in) + ATP + H2O = glycochenodeoxycholate(out) + glutathione(out) + ADP + phosphate + H(+)</text>
        <dbReference type="Rhea" id="RHEA:66408"/>
        <dbReference type="ChEBI" id="CHEBI:15377"/>
        <dbReference type="ChEBI" id="CHEBI:15378"/>
        <dbReference type="ChEBI" id="CHEBI:30616"/>
        <dbReference type="ChEBI" id="CHEBI:36252"/>
        <dbReference type="ChEBI" id="CHEBI:43474"/>
        <dbReference type="ChEBI" id="CHEBI:57925"/>
        <dbReference type="ChEBI" id="CHEBI:456216"/>
    </reaction>
    <physiologicalReaction direction="left-to-right" evidence="30">
        <dbReference type="Rhea" id="RHEA:66409"/>
    </physiologicalReaction>
</comment>
<dbReference type="FunFam" id="1.20.1560.10:FF:000014">
    <property type="entry name" value="Multidrug resistance-associated protein member 4"/>
    <property type="match status" value="1"/>
</dbReference>
<comment type="subcellular location">
    <subcellularLocation>
        <location evidence="2">Apical cell membrane</location>
        <topology evidence="2">Multi-pass membrane protein</topology>
    </subcellularLocation>
    <subcellularLocation>
        <location evidence="3">Basolateral cell membrane</location>
        <topology evidence="3">Multi-pass membrane protein</topology>
    </subcellularLocation>
</comment>
<comment type="catalytic activity">
    <reaction evidence="29">
        <text>3',5'-cyclic AMP(in) + ATP + H2O = 3',5'-cyclic AMP(out) + ADP + phosphate + H(+)</text>
        <dbReference type="Rhea" id="RHEA:66184"/>
        <dbReference type="ChEBI" id="CHEBI:15377"/>
        <dbReference type="ChEBI" id="CHEBI:15378"/>
        <dbReference type="ChEBI" id="CHEBI:30616"/>
        <dbReference type="ChEBI" id="CHEBI:43474"/>
        <dbReference type="ChEBI" id="CHEBI:58165"/>
        <dbReference type="ChEBI" id="CHEBI:456216"/>
    </reaction>
    <physiologicalReaction direction="left-to-right" evidence="29">
        <dbReference type="Rhea" id="RHEA:66185"/>
    </physiologicalReaction>
</comment>
<comment type="subunit">
    <text evidence="35">Interacts (via PDZ-binding motif) with SNX27 (via PDZ domain); this interaction accelerates MRP4 internalization.</text>
</comment>
<feature type="transmembrane region" description="Helical" evidence="37">
    <location>
        <begin position="764"/>
        <end position="783"/>
    </location>
</feature>
<evidence type="ECO:0000256" key="20">
    <source>
        <dbReference type="ARBA" id="ARBA00048007"/>
    </source>
</evidence>
<dbReference type="PROSITE" id="PS50893">
    <property type="entry name" value="ABC_TRANSPORTER_2"/>
    <property type="match status" value="2"/>
</dbReference>
<dbReference type="GO" id="GO:0008559">
    <property type="term" value="F:ABC-type xenobiotic transporter activity"/>
    <property type="evidence" value="ECO:0007669"/>
    <property type="project" value="UniProtKB-EC"/>
</dbReference>
<dbReference type="InterPro" id="IPR027417">
    <property type="entry name" value="P-loop_NTPase"/>
</dbReference>
<feature type="domain" description="ABC transmembrane type-1" evidence="39">
    <location>
        <begin position="584"/>
        <end position="817"/>
    </location>
</feature>
<dbReference type="GO" id="GO:0005524">
    <property type="term" value="F:ATP binding"/>
    <property type="evidence" value="ECO:0007669"/>
    <property type="project" value="UniProtKB-KW"/>
</dbReference>
<evidence type="ECO:0000313" key="40">
    <source>
        <dbReference type="Ensembl" id="ENSGMOP00000036828.1"/>
    </source>
</evidence>
<comment type="catalytic activity">
    <reaction evidence="34">
        <text>3',5'-cyclic GMP(in) + ATP + H2O = 3',5'-cyclic GMP(out) + ADP + phosphate + H(+)</text>
        <dbReference type="Rhea" id="RHEA:66188"/>
        <dbReference type="ChEBI" id="CHEBI:15377"/>
        <dbReference type="ChEBI" id="CHEBI:15378"/>
        <dbReference type="ChEBI" id="CHEBI:30616"/>
        <dbReference type="ChEBI" id="CHEBI:43474"/>
        <dbReference type="ChEBI" id="CHEBI:57746"/>
        <dbReference type="ChEBI" id="CHEBI:456216"/>
    </reaction>
    <physiologicalReaction direction="left-to-right" evidence="34">
        <dbReference type="Rhea" id="RHEA:66189"/>
    </physiologicalReaction>
</comment>
<evidence type="ECO:0000256" key="31">
    <source>
        <dbReference type="ARBA" id="ARBA00051844"/>
    </source>
</evidence>
<dbReference type="SMART" id="SM00382">
    <property type="entry name" value="AAA"/>
    <property type="match status" value="1"/>
</dbReference>
<keyword evidence="10" id="KW-0067">ATP-binding</keyword>
<keyword evidence="7 37" id="KW-0812">Transmembrane</keyword>
<keyword evidence="6" id="KW-1003">Cell membrane</keyword>
<dbReference type="InterPro" id="IPR030240">
    <property type="entry name" value="ABCC4_TMD1"/>
</dbReference>
<evidence type="ECO:0000256" key="21">
    <source>
        <dbReference type="ARBA" id="ARBA00048665"/>
    </source>
</evidence>
<dbReference type="CDD" id="cd18593">
    <property type="entry name" value="ABC_6TM_MRP4_D1_like"/>
    <property type="match status" value="1"/>
</dbReference>
<sequence>LFLEATMIVQPVLLGYLLRYFETYDPNDYHGLELACYYALGMSLSLLLLAVMHHILFFNIQKAGMKIRVAMCNMIFRKALCLSNSARGKTTTGQIVNLLSNDVSKFDDLTMFLHYLWVGPIQVAVVVALLWGEIGPSCLVGIALLIFLMPLQTQFGRMFSVYRSRTAVLTDHRIRTMNEVVTGMRIIKMYAWEKPFAALVSEYRTEEIVNLMKSSMLRAANMATYFSASKIIVLFTFAVYVMLGNTITASRVFVTVSLYGAIRLTVTHFFPSALEKLFESLVSIERIQVRGSPHVFPQPGDASVIIQELVCYWDKVKHILKSCQGSSATIPTETAVLPPFPQSSLLSAILGELPLDKGVVKVKGQLTYACQQPWVFPGTIRDNILFGKELDPAKYEKVLRACALKRLLPDGDLTLIGDRGATLSGGQKARVNLARAVYQDADIYLLDDPLSAVDGEVGRHLFEKCICGILKDKPRILVTHQLQYLKVADQILVLKEVCRPLLPCPITDRCTSNSVINSSLKAEHTQTAVEEGRSQGTISTDMYYKYLRAGANIFGLVVLFVVNIVAQVTHAFCIPSLEVNAKHVFSGLTAATVLFGLVRAMLFFYVLVKSTETLHKRMFDTILRAPVHFFDVNPIGRVLNRFSKDIGQMDVLLPITFVLLLTIGVIVVSAMVVPWILILVVPLLIIFLFLRRYFLQTSRDIKRLEGTTRSPVFSHLSSSLHGLWTIRAFRAEQRFQNVFDAHQDLHSVTWYLFLTSSRWFALRLDLLCAVFVIILIYACVLLRDNLGAGDVGLALSYAITLMGMFQWGVRQSAEVENLMTSVERVMEYTELESEAPWETEKRPPLDWPSQGLVTFDGVNFSYSADGPVCDWLCPPCVLQVGVVGRTGAGKSSLVSALFRLAEPQGKIYVDGILTSELGLHDLRQKMSIIPQDPVLFTDTMRKNLDPFNQHSDEELWNSLQEVHLKSVVEELPAKMETLLAESGSNFSVGQRQLVCLARAILRKNRILIIDEATAHVDPRTDELIQRTIREKFRDCTVLTIAHRLNTIIDSDRIMVLDAGEIQAYDAPYTLLQDPEGIFYKMVQQTGQQEAEDLLASAKQVSAAGPH</sequence>
<dbReference type="PANTHER" id="PTHR24223:SF357">
    <property type="entry name" value="ATP-BINDING CASSETTE SUB-FAMILY C MEMBER 4"/>
    <property type="match status" value="1"/>
</dbReference>
<evidence type="ECO:0000256" key="33">
    <source>
        <dbReference type="ARBA" id="ARBA00052647"/>
    </source>
</evidence>
<comment type="catalytic activity">
    <reaction evidence="23">
        <text>glycoursodeoxycholate(in) + glutathione(in) + ATP + H2O = glycoursodeoxycholate(out) + glutathione(out) + ADP + phosphate + H(+)</text>
        <dbReference type="Rhea" id="RHEA:66416"/>
        <dbReference type="ChEBI" id="CHEBI:15377"/>
        <dbReference type="ChEBI" id="CHEBI:15378"/>
        <dbReference type="ChEBI" id="CHEBI:30616"/>
        <dbReference type="ChEBI" id="CHEBI:43474"/>
        <dbReference type="ChEBI" id="CHEBI:57925"/>
        <dbReference type="ChEBI" id="CHEBI:132030"/>
        <dbReference type="ChEBI" id="CHEBI:456216"/>
    </reaction>
    <physiologicalReaction direction="left-to-right" evidence="23">
        <dbReference type="Rhea" id="RHEA:66417"/>
    </physiologicalReaction>
</comment>
<feature type="transmembrane region" description="Helical" evidence="37">
    <location>
        <begin position="112"/>
        <end position="131"/>
    </location>
</feature>
<dbReference type="Gene3D" id="3.40.50.300">
    <property type="entry name" value="P-loop containing nucleotide triphosphate hydrolases"/>
    <property type="match status" value="2"/>
</dbReference>
<reference evidence="40" key="2">
    <citation type="submission" date="2025-09" db="UniProtKB">
        <authorList>
            <consortium name="Ensembl"/>
        </authorList>
    </citation>
    <scope>IDENTIFICATION</scope>
</reference>
<dbReference type="InterPro" id="IPR003439">
    <property type="entry name" value="ABC_transporter-like_ATP-bd"/>
</dbReference>
<dbReference type="SUPFAM" id="SSF52540">
    <property type="entry name" value="P-loop containing nucleoside triphosphate hydrolases"/>
    <property type="match status" value="2"/>
</dbReference>
<dbReference type="SUPFAM" id="SSF90123">
    <property type="entry name" value="ABC transporter transmembrane region"/>
    <property type="match status" value="2"/>
</dbReference>
<evidence type="ECO:0000256" key="3">
    <source>
        <dbReference type="ARBA" id="ARBA00004554"/>
    </source>
</evidence>
<evidence type="ECO:0000256" key="32">
    <source>
        <dbReference type="ARBA" id="ARBA00052534"/>
    </source>
</evidence>
<evidence type="ECO:0000256" key="11">
    <source>
        <dbReference type="ARBA" id="ARBA00022967"/>
    </source>
</evidence>
<comment type="catalytic activity">
    <reaction evidence="26">
        <text>leukotriene B4(in) + ATP + H2O = leukotriene B4(out) + ADP + phosphate + H(+)</text>
        <dbReference type="Rhea" id="RHEA:66424"/>
        <dbReference type="ChEBI" id="CHEBI:15377"/>
        <dbReference type="ChEBI" id="CHEBI:15378"/>
        <dbReference type="ChEBI" id="CHEBI:30616"/>
        <dbReference type="ChEBI" id="CHEBI:43474"/>
        <dbReference type="ChEBI" id="CHEBI:57461"/>
        <dbReference type="ChEBI" id="CHEBI:456216"/>
    </reaction>
</comment>
<protein>
    <recommendedName>
        <fullName evidence="36">Multidrug resistance-associated protein 4</fullName>
        <ecNumber evidence="4">7.6.2.2</ecNumber>
        <ecNumber evidence="15">7.6.2.3</ecNumber>
    </recommendedName>
</protein>
<evidence type="ECO:0000256" key="17">
    <source>
        <dbReference type="ARBA" id="ARBA00047279"/>
    </source>
</evidence>
<comment type="catalytic activity">
    <reaction evidence="21">
        <text>urate(in) + ATP + H2O = urate(out) + ADP + phosphate + H(+)</text>
        <dbReference type="Rhea" id="RHEA:16461"/>
        <dbReference type="ChEBI" id="CHEBI:15377"/>
        <dbReference type="ChEBI" id="CHEBI:15378"/>
        <dbReference type="ChEBI" id="CHEBI:17775"/>
        <dbReference type="ChEBI" id="CHEBI:30616"/>
        <dbReference type="ChEBI" id="CHEBI:43474"/>
        <dbReference type="ChEBI" id="CHEBI:456216"/>
    </reaction>
    <physiologicalReaction direction="left-to-right" evidence="21">
        <dbReference type="Rhea" id="RHEA:16462"/>
    </physiologicalReaction>
</comment>
<dbReference type="InterPro" id="IPR011527">
    <property type="entry name" value="ABC1_TM_dom"/>
</dbReference>
<keyword evidence="41" id="KW-1185">Reference proteome</keyword>
<dbReference type="PROSITE" id="PS00211">
    <property type="entry name" value="ABC_TRANSPORTER_1"/>
    <property type="match status" value="2"/>
</dbReference>
<dbReference type="EC" id="7.6.2.3" evidence="15"/>
<dbReference type="InterPro" id="IPR036640">
    <property type="entry name" value="ABC1_TM_sf"/>
</dbReference>
<dbReference type="Ensembl" id="ENSGMOT00000038616.1">
    <property type="protein sequence ID" value="ENSGMOP00000036828.1"/>
    <property type="gene ID" value="ENSGMOG00000029209.1"/>
</dbReference>
<keyword evidence="12 37" id="KW-1133">Transmembrane helix</keyword>
<keyword evidence="9" id="KW-0547">Nucleotide-binding</keyword>
<dbReference type="GeneTree" id="ENSGT00940000153931"/>
<evidence type="ECO:0000256" key="4">
    <source>
        <dbReference type="ARBA" id="ARBA00012191"/>
    </source>
</evidence>
<evidence type="ECO:0000256" key="15">
    <source>
        <dbReference type="ARBA" id="ARBA00024220"/>
    </source>
</evidence>
<feature type="domain" description="ABC transporter" evidence="38">
    <location>
        <begin position="831"/>
        <end position="1083"/>
    </location>
</feature>
<proteinExistence type="predicted"/>
<evidence type="ECO:0000259" key="38">
    <source>
        <dbReference type="PROSITE" id="PS50893"/>
    </source>
</evidence>
<evidence type="ECO:0000256" key="29">
    <source>
        <dbReference type="ARBA" id="ARBA00051604"/>
    </source>
</evidence>
<evidence type="ECO:0000256" key="27">
    <source>
        <dbReference type="ARBA" id="ARBA00051287"/>
    </source>
</evidence>
<comment type="catalytic activity">
    <reaction evidence="22">
        <text>tauroursodeoxycholate(in) + glutathione(in) + ATP + H2O = tauroursodeoxycholate(out) + glutathione(out) + ADP + phosphate + H(+)</text>
        <dbReference type="Rhea" id="RHEA:66420"/>
        <dbReference type="ChEBI" id="CHEBI:15377"/>
        <dbReference type="ChEBI" id="CHEBI:15378"/>
        <dbReference type="ChEBI" id="CHEBI:30616"/>
        <dbReference type="ChEBI" id="CHEBI:43474"/>
        <dbReference type="ChEBI" id="CHEBI:57925"/>
        <dbReference type="ChEBI" id="CHEBI:132028"/>
        <dbReference type="ChEBI" id="CHEBI:456216"/>
    </reaction>
    <physiologicalReaction direction="left-to-right" evidence="22">
        <dbReference type="Rhea" id="RHEA:66421"/>
    </physiologicalReaction>
</comment>
<dbReference type="InterPro" id="IPR003593">
    <property type="entry name" value="AAA+_ATPase"/>
</dbReference>
<evidence type="ECO:0000259" key="39">
    <source>
        <dbReference type="PROSITE" id="PS50929"/>
    </source>
</evidence>
<comment type="cofactor">
    <cofactor evidence="1">
        <name>Mg(2+)</name>
        <dbReference type="ChEBI" id="CHEBI:18420"/>
    </cofactor>
</comment>
<evidence type="ECO:0000256" key="24">
    <source>
        <dbReference type="ARBA" id="ARBA00050718"/>
    </source>
</evidence>
<keyword evidence="5" id="KW-0813">Transport</keyword>
<dbReference type="GO" id="GO:0016324">
    <property type="term" value="C:apical plasma membrane"/>
    <property type="evidence" value="ECO:0007669"/>
    <property type="project" value="UniProtKB-SubCell"/>
</dbReference>
<evidence type="ECO:0000256" key="35">
    <source>
        <dbReference type="ARBA" id="ARBA00062847"/>
    </source>
</evidence>
<dbReference type="GO" id="GO:0016887">
    <property type="term" value="F:ATP hydrolysis activity"/>
    <property type="evidence" value="ECO:0007669"/>
    <property type="project" value="InterPro"/>
</dbReference>
<comment type="catalytic activity">
    <reaction evidence="31">
        <text>taurocholate(in) + glutathione(in) + ATP + H2O = taurocholate(out) + glutathione(out) + ADP + phosphate + H(+)</text>
        <dbReference type="Rhea" id="RHEA:66404"/>
        <dbReference type="ChEBI" id="CHEBI:15377"/>
        <dbReference type="ChEBI" id="CHEBI:15378"/>
        <dbReference type="ChEBI" id="CHEBI:30616"/>
        <dbReference type="ChEBI" id="CHEBI:36257"/>
        <dbReference type="ChEBI" id="CHEBI:43474"/>
        <dbReference type="ChEBI" id="CHEBI:57925"/>
        <dbReference type="ChEBI" id="CHEBI:456216"/>
    </reaction>
    <physiologicalReaction direction="left-to-right" evidence="31">
        <dbReference type="Rhea" id="RHEA:66405"/>
    </physiologicalReaction>
</comment>
<evidence type="ECO:0000256" key="23">
    <source>
        <dbReference type="ARBA" id="ARBA00050626"/>
    </source>
</evidence>
<evidence type="ECO:0000256" key="36">
    <source>
        <dbReference type="ARBA" id="ARBA00082792"/>
    </source>
</evidence>
<dbReference type="Gene3D" id="1.20.1560.10">
    <property type="entry name" value="ABC transporter type 1, transmembrane domain"/>
    <property type="match status" value="2"/>
</dbReference>
<evidence type="ECO:0000256" key="26">
    <source>
        <dbReference type="ARBA" id="ARBA00051151"/>
    </source>
</evidence>
<feature type="transmembrane region" description="Helical" evidence="37">
    <location>
        <begin position="551"/>
        <end position="572"/>
    </location>
</feature>
<evidence type="ECO:0000256" key="28">
    <source>
        <dbReference type="ARBA" id="ARBA00051304"/>
    </source>
</evidence>
<dbReference type="Proteomes" id="UP000694546">
    <property type="component" value="Chromosome 4"/>
</dbReference>
<evidence type="ECO:0000256" key="25">
    <source>
        <dbReference type="ARBA" id="ARBA00051057"/>
    </source>
</evidence>
<evidence type="ECO:0000256" key="16">
    <source>
        <dbReference type="ARBA" id="ARBA00034018"/>
    </source>
</evidence>
<evidence type="ECO:0000256" key="5">
    <source>
        <dbReference type="ARBA" id="ARBA00022448"/>
    </source>
</evidence>
<comment type="catalytic activity">
    <reaction evidence="17">
        <text>dehydroepiandrosterone 3-sulfate(in) + ATP + H2O = dehydroepiandrosterone 3-sulfate(out) + ADP + phosphate + H(+)</text>
        <dbReference type="Rhea" id="RHEA:61364"/>
        <dbReference type="ChEBI" id="CHEBI:15377"/>
        <dbReference type="ChEBI" id="CHEBI:15378"/>
        <dbReference type="ChEBI" id="CHEBI:30616"/>
        <dbReference type="ChEBI" id="CHEBI:43474"/>
        <dbReference type="ChEBI" id="CHEBI:57905"/>
        <dbReference type="ChEBI" id="CHEBI:456216"/>
    </reaction>
    <physiologicalReaction direction="left-to-right" evidence="17">
        <dbReference type="Rhea" id="RHEA:61365"/>
    </physiologicalReaction>
</comment>
<comment type="catalytic activity">
    <reaction evidence="18">
        <text>leukotriene C4(in) + ATP + H2O = leukotriene C4(out) + ADP + phosphate + H(+)</text>
        <dbReference type="Rhea" id="RHEA:38963"/>
        <dbReference type="ChEBI" id="CHEBI:15377"/>
        <dbReference type="ChEBI" id="CHEBI:15378"/>
        <dbReference type="ChEBI" id="CHEBI:30616"/>
        <dbReference type="ChEBI" id="CHEBI:43474"/>
        <dbReference type="ChEBI" id="CHEBI:57973"/>
        <dbReference type="ChEBI" id="CHEBI:456216"/>
    </reaction>
    <physiologicalReaction direction="left-to-right" evidence="18">
        <dbReference type="Rhea" id="RHEA:38964"/>
    </physiologicalReaction>
</comment>
<feature type="domain" description="ABC transporter" evidence="38">
    <location>
        <begin position="272"/>
        <end position="521"/>
    </location>
</feature>
<feature type="transmembrane region" description="Helical" evidence="37">
    <location>
        <begin position="37"/>
        <end position="58"/>
    </location>
</feature>
<dbReference type="GO" id="GO:0016323">
    <property type="term" value="C:basolateral plasma membrane"/>
    <property type="evidence" value="ECO:0007669"/>
    <property type="project" value="UniProtKB-SubCell"/>
</dbReference>
<evidence type="ECO:0000256" key="18">
    <source>
        <dbReference type="ARBA" id="ARBA00047523"/>
    </source>
</evidence>
<keyword evidence="11" id="KW-1278">Translocase</keyword>
<comment type="catalytic activity">
    <reaction evidence="28">
        <text>taurochenodeoxycholate(in) + glutathione(in) + ATP + H2O = taurochenodeoxycholate(out) + glutathione(out) + ADP + phosphate + H(+)</text>
        <dbReference type="Rhea" id="RHEA:66412"/>
        <dbReference type="ChEBI" id="CHEBI:9407"/>
        <dbReference type="ChEBI" id="CHEBI:15377"/>
        <dbReference type="ChEBI" id="CHEBI:15378"/>
        <dbReference type="ChEBI" id="CHEBI:30616"/>
        <dbReference type="ChEBI" id="CHEBI:43474"/>
        <dbReference type="ChEBI" id="CHEBI:57925"/>
        <dbReference type="ChEBI" id="CHEBI:456216"/>
    </reaction>
    <physiologicalReaction direction="left-to-right" evidence="28">
        <dbReference type="Rhea" id="RHEA:66413"/>
    </physiologicalReaction>
</comment>
<evidence type="ECO:0000256" key="34">
    <source>
        <dbReference type="ARBA" id="ARBA00052963"/>
    </source>
</evidence>
<feature type="transmembrane region" description="Helical" evidence="37">
    <location>
        <begin position="137"/>
        <end position="155"/>
    </location>
</feature>
<dbReference type="PROSITE" id="PS50929">
    <property type="entry name" value="ABC_TM1F"/>
    <property type="match status" value="2"/>
</dbReference>
<comment type="catalytic activity">
    <reaction evidence="20">
        <text>an S-substituted glutathione(in) + ATP + H2O = an S-substituted glutathione(out) + ADP + phosphate + H(+)</text>
        <dbReference type="Rhea" id="RHEA:19121"/>
        <dbReference type="ChEBI" id="CHEBI:15377"/>
        <dbReference type="ChEBI" id="CHEBI:15378"/>
        <dbReference type="ChEBI" id="CHEBI:30616"/>
        <dbReference type="ChEBI" id="CHEBI:43474"/>
        <dbReference type="ChEBI" id="CHEBI:90779"/>
        <dbReference type="ChEBI" id="CHEBI:456216"/>
        <dbReference type="EC" id="7.6.2.3"/>
    </reaction>
    <physiologicalReaction direction="left-to-right" evidence="20">
        <dbReference type="Rhea" id="RHEA:19122"/>
    </physiologicalReaction>
</comment>
<evidence type="ECO:0000256" key="1">
    <source>
        <dbReference type="ARBA" id="ARBA00001946"/>
    </source>
</evidence>
<comment type="catalytic activity">
    <reaction evidence="19">
        <text>17beta-estradiol 17-O-(beta-D-glucuronate)(in) + ATP + H2O = 17beta-estradiol 17-O-(beta-D-glucuronate)(out) + ADP + phosphate + H(+)</text>
        <dbReference type="Rhea" id="RHEA:60128"/>
        <dbReference type="ChEBI" id="CHEBI:15377"/>
        <dbReference type="ChEBI" id="CHEBI:15378"/>
        <dbReference type="ChEBI" id="CHEBI:30616"/>
        <dbReference type="ChEBI" id="CHEBI:43474"/>
        <dbReference type="ChEBI" id="CHEBI:82961"/>
        <dbReference type="ChEBI" id="CHEBI:456216"/>
    </reaction>
    <physiologicalReaction direction="left-to-right" evidence="19">
        <dbReference type="Rhea" id="RHEA:60129"/>
    </physiologicalReaction>
</comment>
<evidence type="ECO:0000256" key="9">
    <source>
        <dbReference type="ARBA" id="ARBA00022741"/>
    </source>
</evidence>
<evidence type="ECO:0000313" key="41">
    <source>
        <dbReference type="Proteomes" id="UP000694546"/>
    </source>
</evidence>
<feature type="transmembrane region" description="Helical" evidence="37">
    <location>
        <begin position="584"/>
        <end position="608"/>
    </location>
</feature>
<dbReference type="InterPro" id="IPR050173">
    <property type="entry name" value="ABC_transporter_C-like"/>
</dbReference>
<evidence type="ECO:0000256" key="22">
    <source>
        <dbReference type="ARBA" id="ARBA00050117"/>
    </source>
</evidence>